<evidence type="ECO:0000313" key="1">
    <source>
        <dbReference type="EMBL" id="ADG88523.1"/>
    </source>
</evidence>
<evidence type="ECO:0008006" key="3">
    <source>
        <dbReference type="Google" id="ProtNLM"/>
    </source>
</evidence>
<reference evidence="1 2" key="1">
    <citation type="submission" date="2010-01" db="EMBL/GenBank/DDBJ databases">
        <title>The complete genome of Thermobispora bispora DSM 43833.</title>
        <authorList>
            <consortium name="US DOE Joint Genome Institute (JGI-PGF)"/>
            <person name="Lucas S."/>
            <person name="Copeland A."/>
            <person name="Lapidus A."/>
            <person name="Glavina del Rio T."/>
            <person name="Dalin E."/>
            <person name="Tice H."/>
            <person name="Bruce D."/>
            <person name="Goodwin L."/>
            <person name="Pitluck S."/>
            <person name="Kyrpides N."/>
            <person name="Mavromatis K."/>
            <person name="Ivanova N."/>
            <person name="Mikhailova N."/>
            <person name="Chertkov O."/>
            <person name="Brettin T."/>
            <person name="Detter J.C."/>
            <person name="Han C."/>
            <person name="Larimer F."/>
            <person name="Land M."/>
            <person name="Hauser L."/>
            <person name="Markowitz V."/>
            <person name="Cheng J.-F."/>
            <person name="Hugenholtz P."/>
            <person name="Woyke T."/>
            <person name="Wu D."/>
            <person name="Jando M."/>
            <person name="Schneider S."/>
            <person name="Klenk H.-P."/>
            <person name="Eisen J.A."/>
        </authorList>
    </citation>
    <scope>NUCLEOTIDE SEQUENCE [LARGE SCALE GENOMIC DNA]</scope>
    <source>
        <strain evidence="2">ATCC 19993 / DSM 43833 / CBS 139.67 / JCM 10125 / KCTC 9307 / NBRC 14880 / R51</strain>
    </source>
</reference>
<dbReference type="HOGENOM" id="CLU_136168_0_0_11"/>
<proteinExistence type="predicted"/>
<dbReference type="RefSeq" id="WP_013132056.1">
    <property type="nucleotide sequence ID" value="NC_014165.1"/>
</dbReference>
<dbReference type="EMBL" id="CP001874">
    <property type="protein sequence ID" value="ADG88523.1"/>
    <property type="molecule type" value="Genomic_DNA"/>
</dbReference>
<keyword evidence="2" id="KW-1185">Reference proteome</keyword>
<accession>D6YBG3</accession>
<dbReference type="STRING" id="469371.Tbis_1811"/>
<dbReference type="eggNOG" id="ENOG5033YJ1">
    <property type="taxonomic scope" value="Bacteria"/>
</dbReference>
<dbReference type="PROSITE" id="PS51257">
    <property type="entry name" value="PROKAR_LIPOPROTEIN"/>
    <property type="match status" value="1"/>
</dbReference>
<name>D6YBG3_THEBD</name>
<dbReference type="AlphaFoldDB" id="D6YBG3"/>
<protein>
    <recommendedName>
        <fullName evidence="3">Lipoprotein</fullName>
    </recommendedName>
</protein>
<dbReference type="KEGG" id="tbi:Tbis_1811"/>
<organism evidence="1 2">
    <name type="scientific">Thermobispora bispora (strain ATCC 19993 / DSM 43833 / CBS 139.67 / JCM 10125 / KCTC 9307 / NBRC 14880 / R51)</name>
    <dbReference type="NCBI Taxonomy" id="469371"/>
    <lineage>
        <taxon>Bacteria</taxon>
        <taxon>Bacillati</taxon>
        <taxon>Actinomycetota</taxon>
        <taxon>Actinomycetes</taxon>
        <taxon>Streptosporangiales</taxon>
        <taxon>Streptosporangiaceae</taxon>
        <taxon>Thermobispora</taxon>
    </lineage>
</organism>
<evidence type="ECO:0000313" key="2">
    <source>
        <dbReference type="Proteomes" id="UP000006640"/>
    </source>
</evidence>
<dbReference type="Proteomes" id="UP000006640">
    <property type="component" value="Chromosome"/>
</dbReference>
<gene>
    <name evidence="1" type="ordered locus">Tbis_1811</name>
</gene>
<sequence>MLRSVVVIALMVMTAGCMRGHMEPTITKDEALARVEELINDTVANIDPKPRLDVDPTTLKLYPCIRPPGQGLDDRIYIARAYYLRGIPKDKIAEVAQQVRVYWEQQGHVIEGVSKNGLNIAARSRPDDFILSLSWTAGDVLMIGATSHCIWPNGTPEPSRSPDPGEP</sequence>